<evidence type="ECO:0000259" key="6">
    <source>
        <dbReference type="Pfam" id="PF01343"/>
    </source>
</evidence>
<comment type="similarity">
    <text evidence="1">Belongs to the peptidase S49 family.</text>
</comment>
<sequence>MDPDAILDRRRLKRRLIFWRVFAALAVMALLAVGIGKFVTRSDSHIARLSINGFIAEDRERGDAIDKLVVEDDVAAVIVRINSPGGTTTGSEQIYYGLRRVAAQKPVVAVIGTIGTSGGYIVAIGADHIIARDTSLTGSIGVLFQTAEFTGLMNKLGIKPLTFKSTPLKGQPSPVEPLTNEAQKALAELLEDSFDWFSSLVQQRRELGETALKAATDGRVFSGRQAVKLNLIDAIGGERAARKWLEAKHDIADDLPTRNVHWGDKAGLIARALDSIGGKLFKNERLTLDGLLAVWQP</sequence>
<dbReference type="SUPFAM" id="SSF52096">
    <property type="entry name" value="ClpP/crotonase"/>
    <property type="match status" value="1"/>
</dbReference>
<keyword evidence="2" id="KW-0645">Protease</keyword>
<dbReference type="InterPro" id="IPR002142">
    <property type="entry name" value="Peptidase_S49"/>
</dbReference>
<keyword evidence="5" id="KW-0812">Transmembrane</keyword>
<dbReference type="NCBIfam" id="TIGR00706">
    <property type="entry name" value="SppA_dom"/>
    <property type="match status" value="1"/>
</dbReference>
<evidence type="ECO:0000256" key="3">
    <source>
        <dbReference type="ARBA" id="ARBA00022801"/>
    </source>
</evidence>
<dbReference type="InterPro" id="IPR047272">
    <property type="entry name" value="S49_SppA_C"/>
</dbReference>
<gene>
    <name evidence="7" type="ORF">METZ01_LOCUS147104</name>
</gene>
<proteinExistence type="inferred from homology"/>
<dbReference type="PANTHER" id="PTHR42987">
    <property type="entry name" value="PEPTIDASE S49"/>
    <property type="match status" value="1"/>
</dbReference>
<evidence type="ECO:0000256" key="5">
    <source>
        <dbReference type="SAM" id="Phobius"/>
    </source>
</evidence>
<dbReference type="GO" id="GO:0006508">
    <property type="term" value="P:proteolysis"/>
    <property type="evidence" value="ECO:0007669"/>
    <property type="project" value="UniProtKB-KW"/>
</dbReference>
<dbReference type="EMBL" id="UINC01023155">
    <property type="protein sequence ID" value="SVA94250.1"/>
    <property type="molecule type" value="Genomic_DNA"/>
</dbReference>
<feature type="domain" description="Peptidase S49" evidence="6">
    <location>
        <begin position="101"/>
        <end position="250"/>
    </location>
</feature>
<keyword evidence="5" id="KW-1133">Transmembrane helix</keyword>
<dbReference type="PANTHER" id="PTHR42987:SF6">
    <property type="entry name" value="PROTEINASE IV"/>
    <property type="match status" value="1"/>
</dbReference>
<accession>A0A381ZYF4</accession>
<dbReference type="InterPro" id="IPR029045">
    <property type="entry name" value="ClpP/crotonase-like_dom_sf"/>
</dbReference>
<reference evidence="7" key="1">
    <citation type="submission" date="2018-05" db="EMBL/GenBank/DDBJ databases">
        <authorList>
            <person name="Lanie J.A."/>
            <person name="Ng W.-L."/>
            <person name="Kazmierczak K.M."/>
            <person name="Andrzejewski T.M."/>
            <person name="Davidsen T.M."/>
            <person name="Wayne K.J."/>
            <person name="Tettelin H."/>
            <person name="Glass J.I."/>
            <person name="Rusch D."/>
            <person name="Podicherti R."/>
            <person name="Tsui H.-C.T."/>
            <person name="Winkler M.E."/>
        </authorList>
    </citation>
    <scope>NUCLEOTIDE SEQUENCE</scope>
</reference>
<evidence type="ECO:0000256" key="2">
    <source>
        <dbReference type="ARBA" id="ARBA00022670"/>
    </source>
</evidence>
<keyword evidence="3" id="KW-0378">Hydrolase</keyword>
<evidence type="ECO:0000256" key="4">
    <source>
        <dbReference type="ARBA" id="ARBA00022825"/>
    </source>
</evidence>
<feature type="transmembrane region" description="Helical" evidence="5">
    <location>
        <begin position="17"/>
        <end position="39"/>
    </location>
</feature>
<dbReference type="Gene3D" id="3.90.226.10">
    <property type="entry name" value="2-enoyl-CoA Hydratase, Chain A, domain 1"/>
    <property type="match status" value="2"/>
</dbReference>
<protein>
    <recommendedName>
        <fullName evidence="6">Peptidase S49 domain-containing protein</fullName>
    </recommendedName>
</protein>
<name>A0A381ZYF4_9ZZZZ</name>
<keyword evidence="4" id="KW-0720">Serine protease</keyword>
<dbReference type="AlphaFoldDB" id="A0A381ZYF4"/>
<organism evidence="7">
    <name type="scientific">marine metagenome</name>
    <dbReference type="NCBI Taxonomy" id="408172"/>
    <lineage>
        <taxon>unclassified sequences</taxon>
        <taxon>metagenomes</taxon>
        <taxon>ecological metagenomes</taxon>
    </lineage>
</organism>
<keyword evidence="5" id="KW-0472">Membrane</keyword>
<dbReference type="Pfam" id="PF01343">
    <property type="entry name" value="Peptidase_S49"/>
    <property type="match status" value="1"/>
</dbReference>
<dbReference type="CDD" id="cd07023">
    <property type="entry name" value="S49_Sppa_N_C"/>
    <property type="match status" value="1"/>
</dbReference>
<evidence type="ECO:0000256" key="1">
    <source>
        <dbReference type="ARBA" id="ARBA00008683"/>
    </source>
</evidence>
<evidence type="ECO:0000313" key="7">
    <source>
        <dbReference type="EMBL" id="SVA94250.1"/>
    </source>
</evidence>
<dbReference type="InterPro" id="IPR004635">
    <property type="entry name" value="Pept_S49_SppA"/>
</dbReference>
<dbReference type="GO" id="GO:0008236">
    <property type="term" value="F:serine-type peptidase activity"/>
    <property type="evidence" value="ECO:0007669"/>
    <property type="project" value="UniProtKB-KW"/>
</dbReference>